<gene>
    <name evidence="9" type="primary">Aste57867_22237</name>
    <name evidence="8" type="ORF">As57867_022168</name>
    <name evidence="9" type="ORF">ASTE57867_22237</name>
</gene>
<dbReference type="PANTHER" id="PTHR43090">
    <property type="entry name" value="1-(5-PHOSPHORIBOSYL)-5-[(5-PHOSPHORIBOSYLAMINO)METHYLIDENEAMINO] IMIDAZOLE-4-CARBOXAMIDE ISOMERASE"/>
    <property type="match status" value="1"/>
</dbReference>
<evidence type="ECO:0000313" key="8">
    <source>
        <dbReference type="EMBL" id="KAF0685920.1"/>
    </source>
</evidence>
<dbReference type="GO" id="GO:0003949">
    <property type="term" value="F:1-(5-phosphoribosyl)-5-[(5-phosphoribosylamino)methylideneamino]imidazole-4-carboxamide isomerase activity"/>
    <property type="evidence" value="ECO:0007669"/>
    <property type="project" value="UniProtKB-EC"/>
</dbReference>
<keyword evidence="5 7" id="KW-0368">Histidine biosynthesis</keyword>
<name>A0A485LJT9_9STRA</name>
<dbReference type="GO" id="GO:0000105">
    <property type="term" value="P:L-histidine biosynthetic process"/>
    <property type="evidence" value="ECO:0007669"/>
    <property type="project" value="UniProtKB-UniPathway"/>
</dbReference>
<sequence length="214" mass="23420">MYARDGLRGGHIIMLGASDANQEAALQALDAFPMGMQIGGGITTDNCRFYLDHGASHVIVTSFVFREGKIDMERLAHLRDVAGKERLVLDLSCRLKDDGLYYIMTDRWQVFSHVTLSAALLNELAAYCDEFLVHAVDVEGKRCGIQTELVEKLAEWSPLPVTYAGGAQSLIDLDLVERLGHGKVDLSIGSALDIFGGDITYADVVAWTTQRASI</sequence>
<dbReference type="Gene3D" id="3.20.20.70">
    <property type="entry name" value="Aldolase class I"/>
    <property type="match status" value="1"/>
</dbReference>
<dbReference type="InterPro" id="IPR013785">
    <property type="entry name" value="Aldolase_TIM"/>
</dbReference>
<evidence type="ECO:0000313" key="9">
    <source>
        <dbReference type="EMBL" id="VFT98904.1"/>
    </source>
</evidence>
<evidence type="ECO:0000256" key="4">
    <source>
        <dbReference type="ARBA" id="ARBA00022605"/>
    </source>
</evidence>
<dbReference type="PANTHER" id="PTHR43090:SF2">
    <property type="entry name" value="1-(5-PHOSPHORIBOSYL)-5-[(5-PHOSPHORIBOSYLAMINO)METHYLIDENEAMINO] IMIDAZOLE-4-CARBOXAMIDE ISOMERASE"/>
    <property type="match status" value="1"/>
</dbReference>
<dbReference type="AlphaFoldDB" id="A0A485LJT9"/>
<dbReference type="OrthoDB" id="446074at2759"/>
<keyword evidence="6" id="KW-0413">Isomerase</keyword>
<keyword evidence="10" id="KW-1185">Reference proteome</keyword>
<dbReference type="Pfam" id="PF00977">
    <property type="entry name" value="His_biosynth"/>
    <property type="match status" value="1"/>
</dbReference>
<reference evidence="9 10" key="1">
    <citation type="submission" date="2019-03" db="EMBL/GenBank/DDBJ databases">
        <authorList>
            <person name="Gaulin E."/>
            <person name="Dumas B."/>
        </authorList>
    </citation>
    <scope>NUCLEOTIDE SEQUENCE [LARGE SCALE GENOMIC DNA]</scope>
    <source>
        <strain evidence="9">CBS 568.67</strain>
    </source>
</reference>
<evidence type="ECO:0000256" key="7">
    <source>
        <dbReference type="RuleBase" id="RU003657"/>
    </source>
</evidence>
<evidence type="ECO:0000256" key="5">
    <source>
        <dbReference type="ARBA" id="ARBA00023102"/>
    </source>
</evidence>
<evidence type="ECO:0000256" key="3">
    <source>
        <dbReference type="ARBA" id="ARBA00012550"/>
    </source>
</evidence>
<reference evidence="8" key="2">
    <citation type="submission" date="2019-06" db="EMBL/GenBank/DDBJ databases">
        <title>Genomics analysis of Aphanomyces spp. identifies a new class of oomycete effector associated with host adaptation.</title>
        <authorList>
            <person name="Gaulin E."/>
        </authorList>
    </citation>
    <scope>NUCLEOTIDE SEQUENCE</scope>
    <source>
        <strain evidence="8">CBS 578.67</strain>
    </source>
</reference>
<evidence type="ECO:0000256" key="1">
    <source>
        <dbReference type="ARBA" id="ARBA00005133"/>
    </source>
</evidence>
<organism evidence="9 10">
    <name type="scientific">Aphanomyces stellatus</name>
    <dbReference type="NCBI Taxonomy" id="120398"/>
    <lineage>
        <taxon>Eukaryota</taxon>
        <taxon>Sar</taxon>
        <taxon>Stramenopiles</taxon>
        <taxon>Oomycota</taxon>
        <taxon>Saprolegniomycetes</taxon>
        <taxon>Saprolegniales</taxon>
        <taxon>Verrucalvaceae</taxon>
        <taxon>Aphanomyces</taxon>
    </lineage>
</organism>
<evidence type="ECO:0000313" key="10">
    <source>
        <dbReference type="Proteomes" id="UP000332933"/>
    </source>
</evidence>
<evidence type="ECO:0000256" key="6">
    <source>
        <dbReference type="ARBA" id="ARBA00023235"/>
    </source>
</evidence>
<evidence type="ECO:0000256" key="2">
    <source>
        <dbReference type="ARBA" id="ARBA00009667"/>
    </source>
</evidence>
<dbReference type="InterPro" id="IPR006062">
    <property type="entry name" value="His_biosynth"/>
</dbReference>
<dbReference type="EC" id="5.3.1.16" evidence="3"/>
<dbReference type="UniPathway" id="UPA00031">
    <property type="reaction ID" value="UER00009"/>
</dbReference>
<dbReference type="EMBL" id="CAADRA010007050">
    <property type="protein sequence ID" value="VFT98904.1"/>
    <property type="molecule type" value="Genomic_DNA"/>
</dbReference>
<comment type="similarity">
    <text evidence="2 7">Belongs to the HisA/HisF family.</text>
</comment>
<dbReference type="GO" id="GO:0005737">
    <property type="term" value="C:cytoplasm"/>
    <property type="evidence" value="ECO:0007669"/>
    <property type="project" value="TreeGrafter"/>
</dbReference>
<dbReference type="SUPFAM" id="SSF51366">
    <property type="entry name" value="Ribulose-phoshate binding barrel"/>
    <property type="match status" value="1"/>
</dbReference>
<dbReference type="InterPro" id="IPR011858">
    <property type="entry name" value="His6/HISN3"/>
</dbReference>
<dbReference type="InterPro" id="IPR011060">
    <property type="entry name" value="RibuloseP-bd_barrel"/>
</dbReference>
<keyword evidence="4 7" id="KW-0028">Amino-acid biosynthesis</keyword>
<dbReference type="GO" id="GO:0000162">
    <property type="term" value="P:L-tryptophan biosynthetic process"/>
    <property type="evidence" value="ECO:0007669"/>
    <property type="project" value="TreeGrafter"/>
</dbReference>
<comment type="pathway">
    <text evidence="1">Amino-acid biosynthesis; L-histidine biosynthesis; L-histidine from 5-phospho-alpha-D-ribose 1-diphosphate: step 4/9.</text>
</comment>
<dbReference type="EMBL" id="VJMH01007024">
    <property type="protein sequence ID" value="KAF0685920.1"/>
    <property type="molecule type" value="Genomic_DNA"/>
</dbReference>
<dbReference type="Proteomes" id="UP000332933">
    <property type="component" value="Unassembled WGS sequence"/>
</dbReference>
<protein>
    <recommendedName>
        <fullName evidence="3">1-(5-phosphoribosyl)-5-[(5-phosphoribosylamino)methylideneamino]imidazole-4-carboxamideisomerase</fullName>
        <ecNumber evidence="3">5.3.1.16</ecNumber>
    </recommendedName>
</protein>
<proteinExistence type="inferred from homology"/>
<accession>A0A485LJT9</accession>
<dbReference type="NCBIfam" id="TIGR02129">
    <property type="entry name" value="hisA_euk"/>
    <property type="match status" value="1"/>
</dbReference>
<dbReference type="InterPro" id="IPR044524">
    <property type="entry name" value="Isoase_HisA-like"/>
</dbReference>